<feature type="transmembrane region" description="Helical" evidence="1">
    <location>
        <begin position="393"/>
        <end position="412"/>
    </location>
</feature>
<dbReference type="eggNOG" id="arCOG04532">
    <property type="taxonomic scope" value="Archaea"/>
</dbReference>
<organism evidence="2 3">
    <name type="scientific">Haloquadratum walsbyi (strain DSM 16790 / HBSQ001)</name>
    <dbReference type="NCBI Taxonomy" id="362976"/>
    <lineage>
        <taxon>Archaea</taxon>
        <taxon>Methanobacteriati</taxon>
        <taxon>Methanobacteriota</taxon>
        <taxon>Stenosarchaea group</taxon>
        <taxon>Halobacteria</taxon>
        <taxon>Halobacteriales</taxon>
        <taxon>Haloferacaceae</taxon>
        <taxon>Haloquadratum</taxon>
    </lineage>
</organism>
<reference evidence="2 3" key="1">
    <citation type="journal article" date="2006" name="BMC Genomics">
        <title>The genome of the square archaeon Haloquadratum walsbyi: life at the limits of water activity.</title>
        <authorList>
            <person name="Bolhuis H.H."/>
            <person name="Palm P.P."/>
            <person name="Wende A.W."/>
            <person name="Falb M.M."/>
            <person name="Rampp M.M."/>
            <person name="Rodriguez-Valera F.F."/>
            <person name="Pfeiffer F.F."/>
            <person name="Oesterhelt D.D."/>
        </authorList>
    </citation>
    <scope>NUCLEOTIDE SEQUENCE [LARGE SCALE GENOMIC DNA]</scope>
    <source>
        <strain evidence="3">DSM 16790 / HBSQ001</strain>
    </source>
</reference>
<evidence type="ECO:0000313" key="3">
    <source>
        <dbReference type="Proteomes" id="UP000001975"/>
    </source>
</evidence>
<gene>
    <name evidence="2" type="primary">mntH2</name>
    <name evidence="2" type="ordered locus">HQ_2023A</name>
</gene>
<feature type="transmembrane region" description="Helical" evidence="1">
    <location>
        <begin position="418"/>
        <end position="441"/>
    </location>
</feature>
<dbReference type="NCBIfam" id="NF037982">
    <property type="entry name" value="Nramp_1"/>
    <property type="match status" value="1"/>
</dbReference>
<protein>
    <submittedName>
        <fullName evidence="2">NRAMP family transport protein (Probable substrate divalent metal cation)</fullName>
    </submittedName>
</protein>
<dbReference type="EMBL" id="AM180088">
    <property type="protein sequence ID" value="CAJ52150.1"/>
    <property type="molecule type" value="Genomic_DNA"/>
</dbReference>
<dbReference type="Proteomes" id="UP000001975">
    <property type="component" value="Chromosome"/>
</dbReference>
<feature type="transmembrane region" description="Helical" evidence="1">
    <location>
        <begin position="109"/>
        <end position="127"/>
    </location>
</feature>
<feature type="transmembrane region" description="Helical" evidence="1">
    <location>
        <begin position="147"/>
        <end position="171"/>
    </location>
</feature>
<proteinExistence type="predicted"/>
<keyword evidence="1" id="KW-0812">Transmembrane</keyword>
<dbReference type="GeneID" id="4194282"/>
<keyword evidence="1" id="KW-0472">Membrane</keyword>
<dbReference type="KEGG" id="hwa:HQ_2023A"/>
<feature type="transmembrane region" description="Helical" evidence="1">
    <location>
        <begin position="345"/>
        <end position="367"/>
    </location>
</feature>
<sequence>MSTESADAVQTSMGAEGVDAATDARISEPPASLREFFSYMGPAWVFTASQIGGGEALSVPVGGAYLGMQAIWLIPLITFTKIFGQYYLVRYGVMSGNTFLDALYSQPKWLKWIFYYVFLGGLVYAIGLSGHLGETAGAAQNLLSVGAVGGLSGTDFWMIITVVAGLGIVMLRSYEIIEKVSTVLLWSFLALIAFVSLFTAEQWIGGLASGLVPSIPGYVDGLGVGGLAFVATMFGWIGAGFGPTVAYVWFAKDKTMGMFEPKADGVNINKSDLSDEEISRLKGWGDMVLWQNMISSVILAVFSFFMWTAAAATLHGTEIVASGELGGFEVVPQMAVIFTTVYGEWSAIIFLLSVMAALFSTLIGPLYGMSRLWEDAFAIHGVFDNYNITRETVFRLTVVLFAVIPLSLNILFEAPLFLFAISGILFAPAVGLMYLAALYMSYTDVDQPGLVPIRRWAVGLAVFAGVALIAATMFEVYPTIMDLIG</sequence>
<feature type="transmembrane region" description="Helical" evidence="1">
    <location>
        <begin position="183"/>
        <end position="204"/>
    </location>
</feature>
<evidence type="ECO:0000256" key="1">
    <source>
        <dbReference type="SAM" id="Phobius"/>
    </source>
</evidence>
<feature type="transmembrane region" description="Helical" evidence="1">
    <location>
        <begin position="288"/>
        <end position="307"/>
    </location>
</feature>
<accession>Q18IM0</accession>
<feature type="transmembrane region" description="Helical" evidence="1">
    <location>
        <begin position="453"/>
        <end position="474"/>
    </location>
</feature>
<dbReference type="HOGENOM" id="CLU_562164_0_0_2"/>
<feature type="transmembrane region" description="Helical" evidence="1">
    <location>
        <begin position="70"/>
        <end position="89"/>
    </location>
</feature>
<dbReference type="AlphaFoldDB" id="Q18IM0"/>
<name>Q18IM0_HALWD</name>
<evidence type="ECO:0000313" key="2">
    <source>
        <dbReference type="EMBL" id="CAJ52150.1"/>
    </source>
</evidence>
<keyword evidence="3" id="KW-1185">Reference proteome</keyword>
<dbReference type="RefSeq" id="WP_011571291.1">
    <property type="nucleotide sequence ID" value="NC_008212.1"/>
</dbReference>
<feature type="transmembrane region" description="Helical" evidence="1">
    <location>
        <begin position="224"/>
        <end position="250"/>
    </location>
</feature>
<keyword evidence="1" id="KW-1133">Transmembrane helix</keyword>